<name>A0A9Q7AFP3_9BACT</name>
<dbReference type="InterPro" id="IPR007820">
    <property type="entry name" value="AbrB_fam"/>
</dbReference>
<dbReference type="GO" id="GO:0010468">
    <property type="term" value="P:regulation of gene expression"/>
    <property type="evidence" value="ECO:0007669"/>
    <property type="project" value="InterPro"/>
</dbReference>
<keyword evidence="1" id="KW-1133">Transmembrane helix</keyword>
<feature type="transmembrane region" description="Helical" evidence="1">
    <location>
        <begin position="84"/>
        <end position="105"/>
    </location>
</feature>
<evidence type="ECO:0000313" key="2">
    <source>
        <dbReference type="EMBL" id="QTX33329.1"/>
    </source>
</evidence>
<dbReference type="RefSeq" id="WP_274374610.1">
    <property type="nucleotide sequence ID" value="NZ_CP072943.1"/>
</dbReference>
<feature type="transmembrane region" description="Helical" evidence="1">
    <location>
        <begin position="266"/>
        <end position="287"/>
    </location>
</feature>
<keyword evidence="3" id="KW-1185">Reference proteome</keyword>
<feature type="transmembrane region" description="Helical" evidence="1">
    <location>
        <begin position="326"/>
        <end position="345"/>
    </location>
</feature>
<organism evidence="2 3">
    <name type="scientific">Aminithiophilus ramosus</name>
    <dbReference type="NCBI Taxonomy" id="3029084"/>
    <lineage>
        <taxon>Bacteria</taxon>
        <taxon>Thermotogati</taxon>
        <taxon>Synergistota</taxon>
        <taxon>Synergistia</taxon>
        <taxon>Synergistales</taxon>
        <taxon>Aminithiophilaceae</taxon>
        <taxon>Aminithiophilus</taxon>
    </lineage>
</organism>
<dbReference type="Proteomes" id="UP000671879">
    <property type="component" value="Chromosome"/>
</dbReference>
<dbReference type="GO" id="GO:0016020">
    <property type="term" value="C:membrane"/>
    <property type="evidence" value="ECO:0007669"/>
    <property type="project" value="InterPro"/>
</dbReference>
<keyword evidence="1" id="KW-0812">Transmembrane</keyword>
<gene>
    <name evidence="2" type="ORF">KAR29_05475</name>
</gene>
<evidence type="ECO:0000313" key="3">
    <source>
        <dbReference type="Proteomes" id="UP000671879"/>
    </source>
</evidence>
<keyword evidence="1" id="KW-0472">Membrane</keyword>
<proteinExistence type="predicted"/>
<sequence length="349" mass="36802">MNWLVNVVVVFLIALPGWALLAALKMPAAAMMGAMVASTLFAVVGLAPSGPPFGLDLALQVILGLFIGLRVTKEADRIVREMGLVSLLASAWWLSLPLGLGWILYRFFGMDLATALLGTVPGGLAEMSLMAFSFSADAAMVAIMQFCRLASAMATIPLVARRLSRSKGMGQEVAARQERRKRKKDLSLPALGATLLLATTGGLVGKGLHIPAGAFVGALAATGTASYLGFRLAAPPKIVRDLAQLGLGSIIGLSATAETMRLLGRIFLPTLAITAVMLLWGLALALMVRRLARWNLMTCLIATSPGGITQLAAISEDLGADPLRVSLLHLVRLFTIYLILPPLIVRLAG</sequence>
<feature type="transmembrane region" description="Helical" evidence="1">
    <location>
        <begin position="6"/>
        <end position="24"/>
    </location>
</feature>
<dbReference type="PIRSF" id="PIRSF038991">
    <property type="entry name" value="Protein_AbrB"/>
    <property type="match status" value="1"/>
</dbReference>
<feature type="transmembrane region" description="Helical" evidence="1">
    <location>
        <begin position="138"/>
        <end position="160"/>
    </location>
</feature>
<dbReference type="PANTHER" id="PTHR38457:SF1">
    <property type="entry name" value="REGULATOR ABRB-RELATED"/>
    <property type="match status" value="1"/>
</dbReference>
<reference evidence="3" key="1">
    <citation type="submission" date="2021-04" db="EMBL/GenBank/DDBJ databases">
        <title>A novel Synergistetes isolate from a pyrite-forming mixed culture.</title>
        <authorList>
            <person name="Bunk B."/>
            <person name="Sproer C."/>
            <person name="Spring S."/>
            <person name="Pester M."/>
        </authorList>
    </citation>
    <scope>NUCLEOTIDE SEQUENCE [LARGE SCALE GENOMIC DNA]</scope>
    <source>
        <strain evidence="3">J.5.4.2-T.3.5.2</strain>
    </source>
</reference>
<accession>A0A9Q7AFP3</accession>
<dbReference type="PANTHER" id="PTHR38457">
    <property type="entry name" value="REGULATOR ABRB-RELATED"/>
    <property type="match status" value="1"/>
</dbReference>
<dbReference type="InterPro" id="IPR017516">
    <property type="entry name" value="AbrB_dup"/>
</dbReference>
<dbReference type="EMBL" id="CP072943">
    <property type="protein sequence ID" value="QTX33329.1"/>
    <property type="molecule type" value="Genomic_DNA"/>
</dbReference>
<evidence type="ECO:0000256" key="1">
    <source>
        <dbReference type="SAM" id="Phobius"/>
    </source>
</evidence>
<feature type="transmembrane region" description="Helical" evidence="1">
    <location>
        <begin position="53"/>
        <end position="72"/>
    </location>
</feature>
<dbReference type="KEGG" id="aram:KAR29_05475"/>
<dbReference type="Pfam" id="PF05145">
    <property type="entry name" value="AbrB"/>
    <property type="match status" value="2"/>
</dbReference>
<feature type="transmembrane region" description="Helical" evidence="1">
    <location>
        <begin position="186"/>
        <end position="204"/>
    </location>
</feature>
<feature type="transmembrane region" description="Helical" evidence="1">
    <location>
        <begin position="210"/>
        <end position="230"/>
    </location>
</feature>
<dbReference type="AlphaFoldDB" id="A0A9Q7AFP3"/>
<protein>
    <submittedName>
        <fullName evidence="2">AbrB family transcriptional regulator</fullName>
    </submittedName>
</protein>
<dbReference type="NCBIfam" id="TIGR03082">
    <property type="entry name" value="Gneg_AbrB_dup"/>
    <property type="match status" value="2"/>
</dbReference>